<dbReference type="Proteomes" id="UP000005551">
    <property type="component" value="Unassembled WGS sequence"/>
</dbReference>
<reference evidence="2 3" key="1">
    <citation type="submission" date="2012-05" db="EMBL/GenBank/DDBJ databases">
        <title>Genome sequence of Nitritalea halalkaliphila LW7.</title>
        <authorList>
            <person name="Jangir P.K."/>
            <person name="Singh A."/>
            <person name="Shivaji S."/>
            <person name="Sharma R."/>
        </authorList>
    </citation>
    <scope>NUCLEOTIDE SEQUENCE [LARGE SCALE GENOMIC DNA]</scope>
    <source>
        <strain evidence="2 3">LW7</strain>
    </source>
</reference>
<dbReference type="STRING" id="1189621.A3SI_12189"/>
<dbReference type="RefSeq" id="WP_009055533.1">
    <property type="nucleotide sequence ID" value="NZ_AJYA01000026.1"/>
</dbReference>
<dbReference type="AlphaFoldDB" id="I5C1V3"/>
<sequence>MKPRYLLTLVLFLSLAVGFAQQNTAEKNYVSTHYTKKTFKIPMRDGVHLHTEVYVPKDKSRAIPWSCSAPLTALAPTVRP</sequence>
<keyword evidence="1" id="KW-0732">Signal</keyword>
<accession>I5C1V3</accession>
<proteinExistence type="predicted"/>
<dbReference type="InterPro" id="IPR029058">
    <property type="entry name" value="AB_hydrolase_fold"/>
</dbReference>
<protein>
    <submittedName>
        <fullName evidence="2">Putative acyl esterase</fullName>
    </submittedName>
</protein>
<keyword evidence="3" id="KW-1185">Reference proteome</keyword>
<feature type="chain" id="PRO_5003700154" evidence="1">
    <location>
        <begin position="23"/>
        <end position="80"/>
    </location>
</feature>
<organism evidence="2 3">
    <name type="scientific">Nitritalea halalkaliphila LW7</name>
    <dbReference type="NCBI Taxonomy" id="1189621"/>
    <lineage>
        <taxon>Bacteria</taxon>
        <taxon>Pseudomonadati</taxon>
        <taxon>Bacteroidota</taxon>
        <taxon>Cytophagia</taxon>
        <taxon>Cytophagales</taxon>
        <taxon>Cyclobacteriaceae</taxon>
        <taxon>Nitritalea</taxon>
    </lineage>
</organism>
<feature type="signal peptide" evidence="1">
    <location>
        <begin position="1"/>
        <end position="22"/>
    </location>
</feature>
<evidence type="ECO:0000256" key="1">
    <source>
        <dbReference type="SAM" id="SignalP"/>
    </source>
</evidence>
<dbReference type="Gene3D" id="3.40.50.1820">
    <property type="entry name" value="alpha/beta hydrolase"/>
    <property type="match status" value="1"/>
</dbReference>
<evidence type="ECO:0000313" key="3">
    <source>
        <dbReference type="Proteomes" id="UP000005551"/>
    </source>
</evidence>
<evidence type="ECO:0000313" key="2">
    <source>
        <dbReference type="EMBL" id="EIM75805.1"/>
    </source>
</evidence>
<dbReference type="EMBL" id="AJYA01000026">
    <property type="protein sequence ID" value="EIM75805.1"/>
    <property type="molecule type" value="Genomic_DNA"/>
</dbReference>
<gene>
    <name evidence="2" type="ORF">A3SI_12189</name>
</gene>
<name>I5C1V3_9BACT</name>
<comment type="caution">
    <text evidence="2">The sequence shown here is derived from an EMBL/GenBank/DDBJ whole genome shotgun (WGS) entry which is preliminary data.</text>
</comment>